<evidence type="ECO:0000313" key="2">
    <source>
        <dbReference type="Proteomes" id="UP001055439"/>
    </source>
</evidence>
<keyword evidence="2" id="KW-1185">Reference proteome</keyword>
<proteinExistence type="predicted"/>
<gene>
    <name evidence="1" type="ORF">MUK42_37431</name>
</gene>
<protein>
    <submittedName>
        <fullName evidence="1">Uncharacterized protein</fullName>
    </submittedName>
</protein>
<dbReference type="Proteomes" id="UP001055439">
    <property type="component" value="Chromosome 4"/>
</dbReference>
<dbReference type="EMBL" id="CP097506">
    <property type="protein sequence ID" value="URD99719.1"/>
    <property type="molecule type" value="Genomic_DNA"/>
</dbReference>
<reference evidence="1" key="1">
    <citation type="submission" date="2022-05" db="EMBL/GenBank/DDBJ databases">
        <title>The Musa troglodytarum L. genome provides insights into the mechanism of non-climacteric behaviour and enrichment of carotenoids.</title>
        <authorList>
            <person name="Wang J."/>
        </authorList>
    </citation>
    <scope>NUCLEOTIDE SEQUENCE</scope>
    <source>
        <tissue evidence="1">Leaf</tissue>
    </source>
</reference>
<feature type="non-terminal residue" evidence="1">
    <location>
        <position position="1"/>
    </location>
</feature>
<accession>A0A9E7K175</accession>
<evidence type="ECO:0000313" key="1">
    <source>
        <dbReference type="EMBL" id="URD99719.1"/>
    </source>
</evidence>
<name>A0A9E7K175_9LILI</name>
<sequence length="61" mass="6658">SRRGLALCNVTNPLSPWLVRRGVRSWPSPSCLPPLYKSSRTWSCNSISSLPASSTSLLVDV</sequence>
<dbReference type="AlphaFoldDB" id="A0A9E7K175"/>
<organism evidence="1 2">
    <name type="scientific">Musa troglodytarum</name>
    <name type="common">fe'i banana</name>
    <dbReference type="NCBI Taxonomy" id="320322"/>
    <lineage>
        <taxon>Eukaryota</taxon>
        <taxon>Viridiplantae</taxon>
        <taxon>Streptophyta</taxon>
        <taxon>Embryophyta</taxon>
        <taxon>Tracheophyta</taxon>
        <taxon>Spermatophyta</taxon>
        <taxon>Magnoliopsida</taxon>
        <taxon>Liliopsida</taxon>
        <taxon>Zingiberales</taxon>
        <taxon>Musaceae</taxon>
        <taxon>Musa</taxon>
    </lineage>
</organism>